<dbReference type="PANTHER" id="PTHR43179:SF12">
    <property type="entry name" value="GALACTOFURANOSYLTRANSFERASE GLFT2"/>
    <property type="match status" value="1"/>
</dbReference>
<keyword evidence="3" id="KW-0808">Transferase</keyword>
<dbReference type="InterPro" id="IPR001173">
    <property type="entry name" value="Glyco_trans_2-like"/>
</dbReference>
<name>A0ABX7UWM5_9GAMM</name>
<feature type="domain" description="Glycosyltransferase 2-like" evidence="5">
    <location>
        <begin position="6"/>
        <end position="169"/>
    </location>
</feature>
<evidence type="ECO:0000256" key="4">
    <source>
        <dbReference type="SAM" id="Phobius"/>
    </source>
</evidence>
<dbReference type="RefSeq" id="WP_208227773.1">
    <property type="nucleotide sequence ID" value="NZ_CP050854.1"/>
</dbReference>
<organism evidence="6 7">
    <name type="scientific">Brenneria izadpanahii</name>
    <dbReference type="NCBI Taxonomy" id="2722756"/>
    <lineage>
        <taxon>Bacteria</taxon>
        <taxon>Pseudomonadati</taxon>
        <taxon>Pseudomonadota</taxon>
        <taxon>Gammaproteobacteria</taxon>
        <taxon>Enterobacterales</taxon>
        <taxon>Pectobacteriaceae</taxon>
        <taxon>Brenneria</taxon>
    </lineage>
</organism>
<keyword evidence="4" id="KW-0812">Transmembrane</keyword>
<keyword evidence="7" id="KW-1185">Reference proteome</keyword>
<proteinExistence type="inferred from homology"/>
<reference evidence="6 7" key="1">
    <citation type="submission" date="2020-03" db="EMBL/GenBank/DDBJ databases">
        <authorList>
            <person name="Bakhshi Ganjeh M."/>
        </authorList>
    </citation>
    <scope>NUCLEOTIDE SEQUENCE [LARGE SCALE GENOMIC DNA]</scope>
    <source>
        <strain evidence="7">Iran 50</strain>
    </source>
</reference>
<evidence type="ECO:0000313" key="6">
    <source>
        <dbReference type="EMBL" id="QTF09271.1"/>
    </source>
</evidence>
<protein>
    <submittedName>
        <fullName evidence="6">Glycosyltransferase family 2 protein</fullName>
    </submittedName>
</protein>
<evidence type="ECO:0000256" key="1">
    <source>
        <dbReference type="ARBA" id="ARBA00006739"/>
    </source>
</evidence>
<accession>A0ABX7UWM5</accession>
<keyword evidence="2" id="KW-0328">Glycosyltransferase</keyword>
<keyword evidence="4" id="KW-1133">Transmembrane helix</keyword>
<evidence type="ECO:0000313" key="7">
    <source>
        <dbReference type="Proteomes" id="UP000671960"/>
    </source>
</evidence>
<comment type="similarity">
    <text evidence="1">Belongs to the glycosyltransferase 2 family.</text>
</comment>
<feature type="transmembrane region" description="Helical" evidence="4">
    <location>
        <begin position="245"/>
        <end position="269"/>
    </location>
</feature>
<dbReference type="CDD" id="cd02526">
    <property type="entry name" value="GT2_RfbF_like"/>
    <property type="match status" value="1"/>
</dbReference>
<dbReference type="PANTHER" id="PTHR43179">
    <property type="entry name" value="RHAMNOSYLTRANSFERASE WBBL"/>
    <property type="match status" value="1"/>
</dbReference>
<sequence length="297" mass="34624">MKIIAVVVFYNPEGDFFNRCLSISSQVDRLIIYDNSVDKTIIDNNREAISSIDNISYYSEGINNGIGRALNYAVIEARNNDFDFLITFDQDTLIENDYVEKMIRSFSSENNIGVIGPIYKDINANRECRFPVKKGFFVLRKTLSDKNNIQDVMSIITSGSLYPVSIFSKVGLFEDDYFIDYIDNEFCLRLLQSGYRVCVDPTVVINHALGNRTISKAIVRFSPTNYPFYRKYYITRNRLFIYKRYFFKFPSFILYDLAAFTLDFVRVFLFEKDKKNKIMAYYKGIKDFLNNKKGAIS</sequence>
<dbReference type="SUPFAM" id="SSF53448">
    <property type="entry name" value="Nucleotide-diphospho-sugar transferases"/>
    <property type="match status" value="1"/>
</dbReference>
<keyword evidence="4" id="KW-0472">Membrane</keyword>
<evidence type="ECO:0000259" key="5">
    <source>
        <dbReference type="Pfam" id="PF00535"/>
    </source>
</evidence>
<dbReference type="Gene3D" id="3.90.550.10">
    <property type="entry name" value="Spore Coat Polysaccharide Biosynthesis Protein SpsA, Chain A"/>
    <property type="match status" value="1"/>
</dbReference>
<dbReference type="EMBL" id="CP050854">
    <property type="protein sequence ID" value="QTF09271.1"/>
    <property type="molecule type" value="Genomic_DNA"/>
</dbReference>
<gene>
    <name evidence="6" type="ORF">HC231_16200</name>
</gene>
<dbReference type="Proteomes" id="UP000671960">
    <property type="component" value="Chromosome"/>
</dbReference>
<evidence type="ECO:0000256" key="3">
    <source>
        <dbReference type="ARBA" id="ARBA00022679"/>
    </source>
</evidence>
<dbReference type="InterPro" id="IPR029044">
    <property type="entry name" value="Nucleotide-diphossugar_trans"/>
</dbReference>
<evidence type="ECO:0000256" key="2">
    <source>
        <dbReference type="ARBA" id="ARBA00022676"/>
    </source>
</evidence>
<dbReference type="Pfam" id="PF00535">
    <property type="entry name" value="Glycos_transf_2"/>
    <property type="match status" value="1"/>
</dbReference>